<dbReference type="InterPro" id="IPR012337">
    <property type="entry name" value="RNaseH-like_sf"/>
</dbReference>
<dbReference type="KEGG" id="rbd:ALSL_0444"/>
<evidence type="ECO:0000313" key="2">
    <source>
        <dbReference type="Proteomes" id="UP000270530"/>
    </source>
</evidence>
<reference evidence="2" key="2">
    <citation type="submission" date="2018-06" db="EMBL/GenBank/DDBJ databases">
        <title>Genome sequence of Rhodanobacteraceae bacterium strain Dysh456.</title>
        <authorList>
            <person name="Fukui M."/>
        </authorList>
    </citation>
    <scope>NUCLEOTIDE SEQUENCE [LARGE SCALE GENOMIC DNA]</scope>
    <source>
        <strain evidence="2">Dysh456</strain>
    </source>
</reference>
<dbReference type="Gene3D" id="3.30.420.10">
    <property type="entry name" value="Ribonuclease H-like superfamily/Ribonuclease H"/>
    <property type="match status" value="1"/>
</dbReference>
<reference evidence="2" key="1">
    <citation type="submission" date="2018-04" db="EMBL/GenBank/DDBJ databases">
        <authorList>
            <person name="Watanabe M."/>
            <person name="Kojima H."/>
        </authorList>
    </citation>
    <scope>NUCLEOTIDE SEQUENCE [LARGE SCALE GENOMIC DNA]</scope>
    <source>
        <strain evidence="2">Dysh456</strain>
    </source>
</reference>
<gene>
    <name evidence="1" type="ORF">ALSL_0444</name>
</gene>
<organism evidence="1 2">
    <name type="scientific">Aerosticca soli</name>
    <dbReference type="NCBI Taxonomy" id="2010829"/>
    <lineage>
        <taxon>Bacteria</taxon>
        <taxon>Pseudomonadati</taxon>
        <taxon>Pseudomonadota</taxon>
        <taxon>Gammaproteobacteria</taxon>
        <taxon>Lysobacterales</taxon>
        <taxon>Rhodanobacteraceae</taxon>
        <taxon>Aerosticca</taxon>
    </lineage>
</organism>
<accession>A0A2Z6E238</accession>
<dbReference type="PANTHER" id="PTHR46889:SF5">
    <property type="entry name" value="INTEGRASE PROTEIN"/>
    <property type="match status" value="1"/>
</dbReference>
<dbReference type="SUPFAM" id="SSF53098">
    <property type="entry name" value="Ribonuclease H-like"/>
    <property type="match status" value="1"/>
</dbReference>
<keyword evidence="2" id="KW-1185">Reference proteome</keyword>
<dbReference type="InterPro" id="IPR036397">
    <property type="entry name" value="RNaseH_sf"/>
</dbReference>
<dbReference type="InterPro" id="IPR050900">
    <property type="entry name" value="Transposase_IS3/IS150/IS904"/>
</dbReference>
<proteinExistence type="predicted"/>
<dbReference type="Proteomes" id="UP000270530">
    <property type="component" value="Chromosome"/>
</dbReference>
<dbReference type="AlphaFoldDB" id="A0A2Z6E238"/>
<dbReference type="PANTHER" id="PTHR46889">
    <property type="entry name" value="TRANSPOSASE INSF FOR INSERTION SEQUENCE IS3B-RELATED"/>
    <property type="match status" value="1"/>
</dbReference>
<sequence length="109" mass="11672">MLVAQAVEYATPAAVGKDCAAPRVAKALHARQPAQDSALIHHSDRGSQYVSIRYSERLAETGIEPSASEGGSYDNALAETINGLYQAELITVARHGKAGRPWNWPRSNG</sequence>
<protein>
    <submittedName>
        <fullName evidence="1">Mobile element protein</fullName>
    </submittedName>
</protein>
<evidence type="ECO:0000313" key="1">
    <source>
        <dbReference type="EMBL" id="BBD79115.1"/>
    </source>
</evidence>
<dbReference type="GO" id="GO:0003676">
    <property type="term" value="F:nucleic acid binding"/>
    <property type="evidence" value="ECO:0007669"/>
    <property type="project" value="InterPro"/>
</dbReference>
<dbReference type="EMBL" id="AP018560">
    <property type="protein sequence ID" value="BBD79115.1"/>
    <property type="molecule type" value="Genomic_DNA"/>
</dbReference>
<name>A0A2Z6E238_9GAMM</name>